<evidence type="ECO:0000259" key="5">
    <source>
        <dbReference type="SMART" id="SM00849"/>
    </source>
</evidence>
<dbReference type="PANTHER" id="PTHR42978:SF6">
    <property type="entry name" value="QUORUM-QUENCHING LACTONASE YTNP-RELATED"/>
    <property type="match status" value="1"/>
</dbReference>
<dbReference type="InterPro" id="IPR001279">
    <property type="entry name" value="Metallo-B-lactamas"/>
</dbReference>
<comment type="similarity">
    <text evidence="1">Belongs to the metallo-beta-lactamase superfamily.</text>
</comment>
<evidence type="ECO:0000313" key="7">
    <source>
        <dbReference type="Proteomes" id="UP000239772"/>
    </source>
</evidence>
<dbReference type="GO" id="GO:0016787">
    <property type="term" value="F:hydrolase activity"/>
    <property type="evidence" value="ECO:0007669"/>
    <property type="project" value="UniProtKB-KW"/>
</dbReference>
<evidence type="ECO:0000256" key="2">
    <source>
        <dbReference type="ARBA" id="ARBA00022723"/>
    </source>
</evidence>
<dbReference type="InterPro" id="IPR036866">
    <property type="entry name" value="RibonucZ/Hydroxyglut_hydro"/>
</dbReference>
<sequence length="300" mass="33255">MTRFHLGGVSVVRVEEVLEQGFEPSFLLPGFDRSLLARHPQLAQPNFFHAESGKVMSSIQSWLIRLQGRTILVDTCSGNGKARALPLFRRFHMLEFPYLENLAAAGVTPEDVDLVFCTHLHIDHVGWNTRAEEGRWVPTFPNARYLFGRAEYDHWREGGAGRARLPENVDVIRDSVDPVVEAGLVDFVEDGDEILPGLKAVAAPGHTETQLNLVYERDGESFVCSADVLHQPIQVYAPELNSCFCEDGEAARATRLRLLEHCADTGALLLPSHFGPPHAGYITRRDGGFSFRPAETAGAQ</sequence>
<dbReference type="CDD" id="cd16277">
    <property type="entry name" value="metallo-hydrolase-like_MBL-fold"/>
    <property type="match status" value="1"/>
</dbReference>
<dbReference type="SUPFAM" id="SSF56281">
    <property type="entry name" value="Metallo-hydrolase/oxidoreductase"/>
    <property type="match status" value="1"/>
</dbReference>
<feature type="domain" description="Metallo-beta-lactamase" evidence="5">
    <location>
        <begin position="58"/>
        <end position="273"/>
    </location>
</feature>
<dbReference type="OrthoDB" id="9773738at2"/>
<dbReference type="EMBL" id="PVZS01000003">
    <property type="protein sequence ID" value="PSC06296.1"/>
    <property type="molecule type" value="Genomic_DNA"/>
</dbReference>
<name>A0A2T1HX77_9HYPH</name>
<evidence type="ECO:0000313" key="6">
    <source>
        <dbReference type="EMBL" id="PSC06296.1"/>
    </source>
</evidence>
<keyword evidence="7" id="KW-1185">Reference proteome</keyword>
<dbReference type="AlphaFoldDB" id="A0A2T1HX77"/>
<gene>
    <name evidence="6" type="ORF">SLNSH_03130</name>
</gene>
<dbReference type="Proteomes" id="UP000239772">
    <property type="component" value="Unassembled WGS sequence"/>
</dbReference>
<organism evidence="6 7">
    <name type="scientific">Alsobacter soli</name>
    <dbReference type="NCBI Taxonomy" id="2109933"/>
    <lineage>
        <taxon>Bacteria</taxon>
        <taxon>Pseudomonadati</taxon>
        <taxon>Pseudomonadota</taxon>
        <taxon>Alphaproteobacteria</taxon>
        <taxon>Hyphomicrobiales</taxon>
        <taxon>Alsobacteraceae</taxon>
        <taxon>Alsobacter</taxon>
    </lineage>
</organism>
<protein>
    <submittedName>
        <fullName evidence="6">MBL fold metallo-hydrolase</fullName>
    </submittedName>
</protein>
<dbReference type="Pfam" id="PF00753">
    <property type="entry name" value="Lactamase_B"/>
    <property type="match status" value="1"/>
</dbReference>
<reference evidence="7" key="1">
    <citation type="submission" date="2018-03" db="EMBL/GenBank/DDBJ databases">
        <authorList>
            <person name="Sun L."/>
            <person name="Liu H."/>
            <person name="Chen W."/>
            <person name="Huang K."/>
            <person name="Liu W."/>
            <person name="Gao X."/>
        </authorList>
    </citation>
    <scope>NUCLEOTIDE SEQUENCE [LARGE SCALE GENOMIC DNA]</scope>
    <source>
        <strain evidence="7">SH9</strain>
    </source>
</reference>
<dbReference type="GO" id="GO:0046872">
    <property type="term" value="F:metal ion binding"/>
    <property type="evidence" value="ECO:0007669"/>
    <property type="project" value="UniProtKB-KW"/>
</dbReference>
<dbReference type="InterPro" id="IPR051013">
    <property type="entry name" value="MBL_superfamily_lactonases"/>
</dbReference>
<comment type="caution">
    <text evidence="6">The sequence shown here is derived from an EMBL/GenBank/DDBJ whole genome shotgun (WGS) entry which is preliminary data.</text>
</comment>
<evidence type="ECO:0000256" key="3">
    <source>
        <dbReference type="ARBA" id="ARBA00022801"/>
    </source>
</evidence>
<dbReference type="SMART" id="SM00849">
    <property type="entry name" value="Lactamase_B"/>
    <property type="match status" value="1"/>
</dbReference>
<dbReference type="PANTHER" id="PTHR42978">
    <property type="entry name" value="QUORUM-QUENCHING LACTONASE YTNP-RELATED-RELATED"/>
    <property type="match status" value="1"/>
</dbReference>
<accession>A0A2T1HX77</accession>
<evidence type="ECO:0000256" key="4">
    <source>
        <dbReference type="ARBA" id="ARBA00022833"/>
    </source>
</evidence>
<keyword evidence="4" id="KW-0862">Zinc</keyword>
<dbReference type="Gene3D" id="3.60.15.10">
    <property type="entry name" value="Ribonuclease Z/Hydroxyacylglutathione hydrolase-like"/>
    <property type="match status" value="1"/>
</dbReference>
<dbReference type="RefSeq" id="WP_106335211.1">
    <property type="nucleotide sequence ID" value="NZ_PVZS01000003.1"/>
</dbReference>
<keyword evidence="3 6" id="KW-0378">Hydrolase</keyword>
<evidence type="ECO:0000256" key="1">
    <source>
        <dbReference type="ARBA" id="ARBA00007749"/>
    </source>
</evidence>
<proteinExistence type="inferred from homology"/>
<keyword evidence="2" id="KW-0479">Metal-binding</keyword>